<evidence type="ECO:0000256" key="1">
    <source>
        <dbReference type="ARBA" id="ARBA00022723"/>
    </source>
</evidence>
<evidence type="ECO:0000259" key="6">
    <source>
        <dbReference type="PROSITE" id="PS50157"/>
    </source>
</evidence>
<dbReference type="EMBL" id="OV170222">
    <property type="protein sequence ID" value="CAH0721205.1"/>
    <property type="molecule type" value="Genomic_DNA"/>
</dbReference>
<feature type="domain" description="C2H2-type" evidence="6">
    <location>
        <begin position="99"/>
        <end position="127"/>
    </location>
</feature>
<accession>A0A8J9V733</accession>
<dbReference type="Gene3D" id="3.30.160.60">
    <property type="entry name" value="Classic Zinc Finger"/>
    <property type="match status" value="2"/>
</dbReference>
<keyword evidence="2" id="KW-0677">Repeat</keyword>
<proteinExistence type="predicted"/>
<gene>
    <name evidence="7" type="ORF">BINO364_LOCUS7333</name>
</gene>
<dbReference type="PROSITE" id="PS50157">
    <property type="entry name" value="ZINC_FINGER_C2H2_2"/>
    <property type="match status" value="4"/>
</dbReference>
<dbReference type="Proteomes" id="UP000838878">
    <property type="component" value="Chromosome 2"/>
</dbReference>
<feature type="domain" description="C2H2-type" evidence="6">
    <location>
        <begin position="128"/>
        <end position="156"/>
    </location>
</feature>
<dbReference type="SUPFAM" id="SSF57667">
    <property type="entry name" value="beta-beta-alpha zinc fingers"/>
    <property type="match status" value="3"/>
</dbReference>
<feature type="non-terminal residue" evidence="7">
    <location>
        <position position="172"/>
    </location>
</feature>
<dbReference type="FunFam" id="3.30.160.60:FF:000624">
    <property type="entry name" value="zinc finger protein 697"/>
    <property type="match status" value="1"/>
</dbReference>
<dbReference type="GO" id="GO:0008270">
    <property type="term" value="F:zinc ion binding"/>
    <property type="evidence" value="ECO:0007669"/>
    <property type="project" value="UniProtKB-KW"/>
</dbReference>
<dbReference type="InterPro" id="IPR036236">
    <property type="entry name" value="Znf_C2H2_sf"/>
</dbReference>
<feature type="domain" description="C2H2-type" evidence="6">
    <location>
        <begin position="71"/>
        <end position="98"/>
    </location>
</feature>
<evidence type="ECO:0000313" key="8">
    <source>
        <dbReference type="Proteomes" id="UP000838878"/>
    </source>
</evidence>
<evidence type="ECO:0000256" key="4">
    <source>
        <dbReference type="ARBA" id="ARBA00022833"/>
    </source>
</evidence>
<evidence type="ECO:0000313" key="7">
    <source>
        <dbReference type="EMBL" id="CAH0721205.1"/>
    </source>
</evidence>
<evidence type="ECO:0000256" key="2">
    <source>
        <dbReference type="ARBA" id="ARBA00022737"/>
    </source>
</evidence>
<keyword evidence="4" id="KW-0862">Zinc</keyword>
<sequence>MVHNNSKLHRSVRIQCRVCYGLFTAQLYEKHLASHRSTSHLICDCKRCPYRGRSLESLKIHMHRHTGQKPFECEKCNSRFLTRSNLNRHFLTHSKQKSFKCIACARCFYTKHDMNIHFVSEHSGIKEFECKLCGNKYGSRKALMRHELRVHKRQKLAKGRMPLYLQAEYKVP</sequence>
<name>A0A8J9V733_9NEOP</name>
<keyword evidence="1" id="KW-0479">Metal-binding</keyword>
<feature type="domain" description="C2H2-type" evidence="6">
    <location>
        <begin position="43"/>
        <end position="70"/>
    </location>
</feature>
<dbReference type="OrthoDB" id="654211at2759"/>
<reference evidence="7" key="1">
    <citation type="submission" date="2021-12" db="EMBL/GenBank/DDBJ databases">
        <authorList>
            <person name="Martin H S."/>
        </authorList>
    </citation>
    <scope>NUCLEOTIDE SEQUENCE</scope>
</reference>
<evidence type="ECO:0000256" key="3">
    <source>
        <dbReference type="ARBA" id="ARBA00022771"/>
    </source>
</evidence>
<protein>
    <recommendedName>
        <fullName evidence="6">C2H2-type domain-containing protein</fullName>
    </recommendedName>
</protein>
<organism evidence="7 8">
    <name type="scientific">Brenthis ino</name>
    <name type="common">lesser marbled fritillary</name>
    <dbReference type="NCBI Taxonomy" id="405034"/>
    <lineage>
        <taxon>Eukaryota</taxon>
        <taxon>Metazoa</taxon>
        <taxon>Ecdysozoa</taxon>
        <taxon>Arthropoda</taxon>
        <taxon>Hexapoda</taxon>
        <taxon>Insecta</taxon>
        <taxon>Pterygota</taxon>
        <taxon>Neoptera</taxon>
        <taxon>Endopterygota</taxon>
        <taxon>Lepidoptera</taxon>
        <taxon>Glossata</taxon>
        <taxon>Ditrysia</taxon>
        <taxon>Papilionoidea</taxon>
        <taxon>Nymphalidae</taxon>
        <taxon>Heliconiinae</taxon>
        <taxon>Argynnini</taxon>
        <taxon>Brenthis</taxon>
    </lineage>
</organism>
<dbReference type="InterPro" id="IPR013087">
    <property type="entry name" value="Znf_C2H2_type"/>
</dbReference>
<evidence type="ECO:0000256" key="5">
    <source>
        <dbReference type="PROSITE-ProRule" id="PRU00042"/>
    </source>
</evidence>
<dbReference type="AlphaFoldDB" id="A0A8J9V733"/>
<keyword evidence="8" id="KW-1185">Reference proteome</keyword>
<dbReference type="SMART" id="SM00355">
    <property type="entry name" value="ZnF_C2H2"/>
    <property type="match status" value="5"/>
</dbReference>
<keyword evidence="3 5" id="KW-0863">Zinc-finger</keyword>
<dbReference type="PANTHER" id="PTHR24379">
    <property type="entry name" value="KRAB AND ZINC FINGER DOMAIN-CONTAINING"/>
    <property type="match status" value="1"/>
</dbReference>
<dbReference type="PROSITE" id="PS00028">
    <property type="entry name" value="ZINC_FINGER_C2H2_1"/>
    <property type="match status" value="3"/>
</dbReference>
<dbReference type="PANTHER" id="PTHR24379:SF121">
    <property type="entry name" value="C2H2-TYPE DOMAIN-CONTAINING PROTEIN"/>
    <property type="match status" value="1"/>
</dbReference>